<protein>
    <submittedName>
        <fullName evidence="3">Beta-glucosidase 12-like</fullName>
    </submittedName>
</protein>
<dbReference type="PRINTS" id="PR00131">
    <property type="entry name" value="GLHYDRLASE1"/>
</dbReference>
<keyword evidence="4" id="KW-1185">Reference proteome</keyword>
<evidence type="ECO:0000313" key="4">
    <source>
        <dbReference type="Proteomes" id="UP000265520"/>
    </source>
</evidence>
<dbReference type="InterPro" id="IPR001360">
    <property type="entry name" value="Glyco_hydro_1"/>
</dbReference>
<proteinExistence type="inferred from homology"/>
<accession>A0A392NEQ1</accession>
<dbReference type="GO" id="GO:0008422">
    <property type="term" value="F:beta-glucosidase activity"/>
    <property type="evidence" value="ECO:0007669"/>
    <property type="project" value="TreeGrafter"/>
</dbReference>
<organism evidence="3 4">
    <name type="scientific">Trifolium medium</name>
    <dbReference type="NCBI Taxonomy" id="97028"/>
    <lineage>
        <taxon>Eukaryota</taxon>
        <taxon>Viridiplantae</taxon>
        <taxon>Streptophyta</taxon>
        <taxon>Embryophyta</taxon>
        <taxon>Tracheophyta</taxon>
        <taxon>Spermatophyta</taxon>
        <taxon>Magnoliopsida</taxon>
        <taxon>eudicotyledons</taxon>
        <taxon>Gunneridae</taxon>
        <taxon>Pentapetalae</taxon>
        <taxon>rosids</taxon>
        <taxon>fabids</taxon>
        <taxon>Fabales</taxon>
        <taxon>Fabaceae</taxon>
        <taxon>Papilionoideae</taxon>
        <taxon>50 kb inversion clade</taxon>
        <taxon>NPAAA clade</taxon>
        <taxon>Hologalegina</taxon>
        <taxon>IRL clade</taxon>
        <taxon>Trifolieae</taxon>
        <taxon>Trifolium</taxon>
    </lineage>
</organism>
<dbReference type="EMBL" id="LXQA010035437">
    <property type="protein sequence ID" value="MCH97615.1"/>
    <property type="molecule type" value="Genomic_DNA"/>
</dbReference>
<sequence>MQASQKGIIGITLLSHWYEPASKEKADVDAAHRGLDFMFGWFMHPITKGNYPKSMRSLVGSRLPKFSKEESEDLKGSFDFLGLNYYSSYYAADAPHLRDARPTIQTDSLINATFQVNGKPLGPMSASSWLCIYPQGLRKLLLYVKNMYNDPIIYITENGRDEFNDPTLPLEESLLDTYR</sequence>
<feature type="non-terminal residue" evidence="3">
    <location>
        <position position="179"/>
    </location>
</feature>
<dbReference type="InterPro" id="IPR017853">
    <property type="entry name" value="GH"/>
</dbReference>
<dbReference type="SUPFAM" id="SSF51445">
    <property type="entry name" value="(Trans)glycosidases"/>
    <property type="match status" value="1"/>
</dbReference>
<dbReference type="Gene3D" id="3.20.20.80">
    <property type="entry name" value="Glycosidases"/>
    <property type="match status" value="1"/>
</dbReference>
<dbReference type="GO" id="GO:0005975">
    <property type="term" value="P:carbohydrate metabolic process"/>
    <property type="evidence" value="ECO:0007669"/>
    <property type="project" value="InterPro"/>
</dbReference>
<comment type="caution">
    <text evidence="3">The sequence shown here is derived from an EMBL/GenBank/DDBJ whole genome shotgun (WGS) entry which is preliminary data.</text>
</comment>
<reference evidence="3 4" key="1">
    <citation type="journal article" date="2018" name="Front. Plant Sci.">
        <title>Red Clover (Trifolium pratense) and Zigzag Clover (T. medium) - A Picture of Genomic Similarities and Differences.</title>
        <authorList>
            <person name="Dluhosova J."/>
            <person name="Istvanek J."/>
            <person name="Nedelnik J."/>
            <person name="Repkova J."/>
        </authorList>
    </citation>
    <scope>NUCLEOTIDE SEQUENCE [LARGE SCALE GENOMIC DNA]</scope>
    <source>
        <strain evidence="4">cv. 10/8</strain>
        <tissue evidence="3">Leaf</tissue>
    </source>
</reference>
<dbReference type="Pfam" id="PF00232">
    <property type="entry name" value="Glyco_hydro_1"/>
    <property type="match status" value="1"/>
</dbReference>
<dbReference type="PANTHER" id="PTHR10353">
    <property type="entry name" value="GLYCOSYL HYDROLASE"/>
    <property type="match status" value="1"/>
</dbReference>
<name>A0A392NEQ1_9FABA</name>
<evidence type="ECO:0000313" key="3">
    <source>
        <dbReference type="EMBL" id="MCH97615.1"/>
    </source>
</evidence>
<evidence type="ECO:0000256" key="2">
    <source>
        <dbReference type="RuleBase" id="RU003690"/>
    </source>
</evidence>
<dbReference type="AlphaFoldDB" id="A0A392NEQ1"/>
<dbReference type="Proteomes" id="UP000265520">
    <property type="component" value="Unassembled WGS sequence"/>
</dbReference>
<comment type="similarity">
    <text evidence="1 2">Belongs to the glycosyl hydrolase 1 family.</text>
</comment>
<evidence type="ECO:0000256" key="1">
    <source>
        <dbReference type="ARBA" id="ARBA00010838"/>
    </source>
</evidence>
<dbReference type="PANTHER" id="PTHR10353:SF240">
    <property type="entry name" value="BETA-GLUCOSIDASE, PUTATIVE-RELATED"/>
    <property type="match status" value="1"/>
</dbReference>